<sequence>MFLRNKNRGALIIHDLYLAFNLLAISNENIHSDNKIILIDTAFDCSNRHLIERLRRLIVVSTYRSIRVFEKDMKKQEELIDIEKQTNTESDPSIKIRHRETIERKLKGIEKMQKTLELINKDLRDQEETLVIDSFMRELNTIINQYINTIAEFKEFGHRLSYVGQMDYALTCFEKIARTSLHCILEELQDVNDPSKRTRLIYSIAGDDMNAKDCMGNNTETEDFISKLNGKLIIENLSAIFIEIIHHLLFRDDFGDRTRNIEFKELNDRLTEERIRSILSLDGPARTKRALQLILQTVFLY</sequence>
<accession>A0A0F3GUN0</accession>
<proteinExistence type="predicted"/>
<organism evidence="1 2">
    <name type="scientific">Candidatus Magnetobacterium bavaricum</name>
    <dbReference type="NCBI Taxonomy" id="29290"/>
    <lineage>
        <taxon>Bacteria</taxon>
        <taxon>Pseudomonadati</taxon>
        <taxon>Nitrospirota</taxon>
        <taxon>Thermodesulfovibrionia</taxon>
        <taxon>Thermodesulfovibrionales</taxon>
        <taxon>Candidatus Magnetobacteriaceae</taxon>
        <taxon>Candidatus Magnetobacterium</taxon>
    </lineage>
</organism>
<gene>
    <name evidence="1" type="ORF">MBAV_003423</name>
</gene>
<comment type="caution">
    <text evidence="1">The sequence shown here is derived from an EMBL/GenBank/DDBJ whole genome shotgun (WGS) entry which is preliminary data.</text>
</comment>
<reference evidence="1 2" key="1">
    <citation type="submission" date="2015-02" db="EMBL/GenBank/DDBJ databases">
        <title>Single-cell genomics of uncultivated deep-branching MTB reveals a conserved set of magnetosome genes.</title>
        <authorList>
            <person name="Kolinko S."/>
            <person name="Richter M."/>
            <person name="Glockner F.O."/>
            <person name="Brachmann A."/>
            <person name="Schuler D."/>
        </authorList>
    </citation>
    <scope>NUCLEOTIDE SEQUENCE [LARGE SCALE GENOMIC DNA]</scope>
    <source>
        <strain evidence="1">TM-1</strain>
    </source>
</reference>
<keyword evidence="2" id="KW-1185">Reference proteome</keyword>
<dbReference type="Proteomes" id="UP000033423">
    <property type="component" value="Unassembled WGS sequence"/>
</dbReference>
<protein>
    <submittedName>
        <fullName evidence="1">Uncharacterized protein</fullName>
    </submittedName>
</protein>
<name>A0A0F3GUN0_9BACT</name>
<dbReference type="AlphaFoldDB" id="A0A0F3GUN0"/>
<evidence type="ECO:0000313" key="1">
    <source>
        <dbReference type="EMBL" id="KJU84383.1"/>
    </source>
</evidence>
<dbReference type="EMBL" id="LACI01001489">
    <property type="protein sequence ID" value="KJU84383.1"/>
    <property type="molecule type" value="Genomic_DNA"/>
</dbReference>
<evidence type="ECO:0000313" key="2">
    <source>
        <dbReference type="Proteomes" id="UP000033423"/>
    </source>
</evidence>